<dbReference type="GO" id="GO:0016020">
    <property type="term" value="C:membrane"/>
    <property type="evidence" value="ECO:0007669"/>
    <property type="project" value="UniProtKB-SubCell"/>
</dbReference>
<evidence type="ECO:0000256" key="6">
    <source>
        <dbReference type="SAM" id="MobiDB-lite"/>
    </source>
</evidence>
<proteinExistence type="inferred from homology"/>
<comment type="subcellular location">
    <subcellularLocation>
        <location evidence="1">Membrane</location>
        <topology evidence="1">Multi-pass membrane protein</topology>
    </subcellularLocation>
</comment>
<dbReference type="InterPro" id="IPR049326">
    <property type="entry name" value="Rhodopsin_dom_fungi"/>
</dbReference>
<evidence type="ECO:0000256" key="3">
    <source>
        <dbReference type="ARBA" id="ARBA00022989"/>
    </source>
</evidence>
<keyword evidence="10" id="KW-1185">Reference proteome</keyword>
<feature type="transmembrane region" description="Helical" evidence="7">
    <location>
        <begin position="145"/>
        <end position="163"/>
    </location>
</feature>
<reference evidence="9 10" key="1">
    <citation type="submission" date="2015-04" db="EMBL/GenBank/DDBJ databases">
        <authorList>
            <person name="Syromyatnikov M.Y."/>
            <person name="Popov V.N."/>
        </authorList>
    </citation>
    <scope>NUCLEOTIDE SEQUENCE [LARGE SCALE GENOMIC DNA]</scope>
    <source>
        <strain evidence="9">WF-38-12</strain>
    </source>
</reference>
<evidence type="ECO:0000313" key="10">
    <source>
        <dbReference type="Proteomes" id="UP000054383"/>
    </source>
</evidence>
<dbReference type="PANTHER" id="PTHR33048">
    <property type="entry name" value="PTH11-LIKE INTEGRAL MEMBRANE PROTEIN (AFU_ORTHOLOGUE AFUA_5G11245)"/>
    <property type="match status" value="1"/>
</dbReference>
<accession>A0A0U1LZH5</accession>
<feature type="transmembrane region" description="Helical" evidence="7">
    <location>
        <begin position="229"/>
        <end position="249"/>
    </location>
</feature>
<dbReference type="OrthoDB" id="5342292at2759"/>
<evidence type="ECO:0000256" key="2">
    <source>
        <dbReference type="ARBA" id="ARBA00022692"/>
    </source>
</evidence>
<feature type="transmembrane region" description="Helical" evidence="7">
    <location>
        <begin position="109"/>
        <end position="133"/>
    </location>
</feature>
<keyword evidence="4 7" id="KW-0472">Membrane</keyword>
<dbReference type="Pfam" id="PF20684">
    <property type="entry name" value="Fung_rhodopsin"/>
    <property type="match status" value="1"/>
</dbReference>
<gene>
    <name evidence="9" type="ORF">PISL3812_05749</name>
</gene>
<feature type="transmembrane region" description="Helical" evidence="7">
    <location>
        <begin position="68"/>
        <end position="89"/>
    </location>
</feature>
<organism evidence="9 10">
    <name type="scientific">Talaromyces islandicus</name>
    <name type="common">Penicillium islandicum</name>
    <dbReference type="NCBI Taxonomy" id="28573"/>
    <lineage>
        <taxon>Eukaryota</taxon>
        <taxon>Fungi</taxon>
        <taxon>Dikarya</taxon>
        <taxon>Ascomycota</taxon>
        <taxon>Pezizomycotina</taxon>
        <taxon>Eurotiomycetes</taxon>
        <taxon>Eurotiomycetidae</taxon>
        <taxon>Eurotiales</taxon>
        <taxon>Trichocomaceae</taxon>
        <taxon>Talaromyces</taxon>
        <taxon>Talaromyces sect. Islandici</taxon>
    </lineage>
</organism>
<dbReference type="PANTHER" id="PTHR33048:SF47">
    <property type="entry name" value="INTEGRAL MEMBRANE PROTEIN-RELATED"/>
    <property type="match status" value="1"/>
</dbReference>
<sequence length="373" mass="41592">MATTAEPHPTFTPALKPPPGVTSNPENPPSLAYESKLTIAIAVPFITVAFAARAYVRIIIKRSWIFEDWIAFVAWAGTVAYCGIMGATMSNHGGQHAWDITAQQAKDAAYWFNVASIEYGVMICITKLAILWLYRRFFSPIRWSLFDILIVSLIVILIGFYGITSFVKIFECSPRAKIFDKSIPGTCVDVSRLLNTSGMFNTITDYLILLLPVHAVWKLQLTPIKKLYIVLIFTFGLCAPVFSTIGFIVRLRISGNPDTTWNQPEILLWGAAELTSGNLVVCAPEVGTLLSRRARRRNPKRPTTSVLEASAARVAEERASRRKRDPKPCYYELEEGNLYDARVSPVGSEARIYQPETGAVQVRHEITVMSESP</sequence>
<protein>
    <recommendedName>
        <fullName evidence="8">Rhodopsin domain-containing protein</fullName>
    </recommendedName>
</protein>
<evidence type="ECO:0000256" key="4">
    <source>
        <dbReference type="ARBA" id="ARBA00023136"/>
    </source>
</evidence>
<dbReference type="EMBL" id="CVMT01000005">
    <property type="protein sequence ID" value="CRG88715.1"/>
    <property type="molecule type" value="Genomic_DNA"/>
</dbReference>
<evidence type="ECO:0000256" key="1">
    <source>
        <dbReference type="ARBA" id="ARBA00004141"/>
    </source>
</evidence>
<evidence type="ECO:0000313" key="9">
    <source>
        <dbReference type="EMBL" id="CRG88715.1"/>
    </source>
</evidence>
<feature type="domain" description="Rhodopsin" evidence="8">
    <location>
        <begin position="52"/>
        <end position="292"/>
    </location>
</feature>
<evidence type="ECO:0000256" key="7">
    <source>
        <dbReference type="SAM" id="Phobius"/>
    </source>
</evidence>
<dbReference type="AlphaFoldDB" id="A0A0U1LZH5"/>
<name>A0A0U1LZH5_TALIS</name>
<evidence type="ECO:0000256" key="5">
    <source>
        <dbReference type="ARBA" id="ARBA00038359"/>
    </source>
</evidence>
<evidence type="ECO:0000259" key="8">
    <source>
        <dbReference type="Pfam" id="PF20684"/>
    </source>
</evidence>
<feature type="transmembrane region" description="Helical" evidence="7">
    <location>
        <begin position="37"/>
        <end position="56"/>
    </location>
</feature>
<dbReference type="STRING" id="28573.A0A0U1LZH5"/>
<dbReference type="Proteomes" id="UP000054383">
    <property type="component" value="Unassembled WGS sequence"/>
</dbReference>
<feature type="region of interest" description="Disordered" evidence="6">
    <location>
        <begin position="1"/>
        <end position="28"/>
    </location>
</feature>
<dbReference type="InterPro" id="IPR052337">
    <property type="entry name" value="SAT4-like"/>
</dbReference>
<comment type="similarity">
    <text evidence="5">Belongs to the SAT4 family.</text>
</comment>
<keyword evidence="3 7" id="KW-1133">Transmembrane helix</keyword>
<keyword evidence="2 7" id="KW-0812">Transmembrane</keyword>
<dbReference type="OMA" id="AYWFNVA"/>